<reference evidence="2" key="1">
    <citation type="submission" date="2023-07" db="EMBL/GenBank/DDBJ databases">
        <title>Genome content predicts the carbon catabolic preferences of heterotrophic bacteria.</title>
        <authorList>
            <person name="Gralka M."/>
        </authorList>
    </citation>
    <scope>NUCLEOTIDE SEQUENCE</scope>
    <source>
        <strain evidence="2">E2R20</strain>
    </source>
</reference>
<feature type="non-terminal residue" evidence="2">
    <location>
        <position position="89"/>
    </location>
</feature>
<name>A0AAW7YYS7_9STAP</name>
<organism evidence="2 3">
    <name type="scientific">Staphylococcus pasteuri_A</name>
    <dbReference type="NCBI Taxonomy" id="3062664"/>
    <lineage>
        <taxon>Bacteria</taxon>
        <taxon>Bacillati</taxon>
        <taxon>Bacillota</taxon>
        <taxon>Bacilli</taxon>
        <taxon>Bacillales</taxon>
        <taxon>Staphylococcaceae</taxon>
        <taxon>Staphylococcus</taxon>
    </lineage>
</organism>
<keyword evidence="2" id="KW-0378">Hydrolase</keyword>
<dbReference type="InterPro" id="IPR027417">
    <property type="entry name" value="P-loop_NTPase"/>
</dbReference>
<keyword evidence="3" id="KW-1185">Reference proteome</keyword>
<keyword evidence="2" id="KW-0547">Nucleotide-binding</keyword>
<evidence type="ECO:0000259" key="1">
    <source>
        <dbReference type="Pfam" id="PF04851"/>
    </source>
</evidence>
<dbReference type="RefSeq" id="WP_303522229.1">
    <property type="nucleotide sequence ID" value="NZ_JAUOQO010000384.1"/>
</dbReference>
<dbReference type="EMBL" id="JAUOQO010000384">
    <property type="protein sequence ID" value="MDO6575237.1"/>
    <property type="molecule type" value="Genomic_DNA"/>
</dbReference>
<dbReference type="AlphaFoldDB" id="A0AAW7YYS7"/>
<dbReference type="SUPFAM" id="SSF52540">
    <property type="entry name" value="P-loop containing nucleoside triphosphate hydrolases"/>
    <property type="match status" value="1"/>
</dbReference>
<gene>
    <name evidence="2" type="ORF">Q4528_14065</name>
</gene>
<evidence type="ECO:0000313" key="3">
    <source>
        <dbReference type="Proteomes" id="UP001170310"/>
    </source>
</evidence>
<dbReference type="Proteomes" id="UP001170310">
    <property type="component" value="Unassembled WGS sequence"/>
</dbReference>
<feature type="non-terminal residue" evidence="2">
    <location>
        <position position="1"/>
    </location>
</feature>
<evidence type="ECO:0000313" key="2">
    <source>
        <dbReference type="EMBL" id="MDO6575237.1"/>
    </source>
</evidence>
<protein>
    <submittedName>
        <fullName evidence="2">DEAD/DEAH box helicase family protein</fullName>
    </submittedName>
</protein>
<dbReference type="Pfam" id="PF04851">
    <property type="entry name" value="ResIII"/>
    <property type="match status" value="1"/>
</dbReference>
<dbReference type="GO" id="GO:0016787">
    <property type="term" value="F:hydrolase activity"/>
    <property type="evidence" value="ECO:0007669"/>
    <property type="project" value="InterPro"/>
</dbReference>
<dbReference type="GO" id="GO:0004386">
    <property type="term" value="F:helicase activity"/>
    <property type="evidence" value="ECO:0007669"/>
    <property type="project" value="UniProtKB-KW"/>
</dbReference>
<dbReference type="Gene3D" id="3.40.50.300">
    <property type="entry name" value="P-loop containing nucleotide triphosphate hydrolases"/>
    <property type="match status" value="1"/>
</dbReference>
<feature type="domain" description="Helicase/UvrB N-terminal" evidence="1">
    <location>
        <begin position="22"/>
        <end position="73"/>
    </location>
</feature>
<dbReference type="GO" id="GO:0005524">
    <property type="term" value="F:ATP binding"/>
    <property type="evidence" value="ECO:0007669"/>
    <property type="project" value="InterPro"/>
</dbReference>
<dbReference type="InterPro" id="IPR006935">
    <property type="entry name" value="Helicase/UvrB_N"/>
</dbReference>
<keyword evidence="2" id="KW-0347">Helicase</keyword>
<proteinExistence type="predicted"/>
<keyword evidence="2" id="KW-0067">ATP-binding</keyword>
<accession>A0AAW7YYS7</accession>
<sequence length="89" mass="9669">NNDIAEIDILDLAFPASTDAAKLAEGVNHPAPDKMTVVFATYQSIQVIADAQKQHDFPEFDLIICDEAHRTTGATLAGDDESNFVKVHD</sequence>
<dbReference type="GO" id="GO:0003677">
    <property type="term" value="F:DNA binding"/>
    <property type="evidence" value="ECO:0007669"/>
    <property type="project" value="InterPro"/>
</dbReference>
<comment type="caution">
    <text evidence="2">The sequence shown here is derived from an EMBL/GenBank/DDBJ whole genome shotgun (WGS) entry which is preliminary data.</text>
</comment>